<gene>
    <name evidence="1" type="ORF">LCGC14_2747930</name>
</gene>
<comment type="caution">
    <text evidence="1">The sequence shown here is derived from an EMBL/GenBank/DDBJ whole genome shotgun (WGS) entry which is preliminary data.</text>
</comment>
<accession>A0A0F9BUA6</accession>
<dbReference type="EMBL" id="LAZR01050168">
    <property type="protein sequence ID" value="KKK87966.1"/>
    <property type="molecule type" value="Genomic_DNA"/>
</dbReference>
<sequence>MDIPKEKRCTCCSEIKSLDKYHKGKNGYLGYRSACKICENAKKKEWCNNNRDKVKQANRKNYQRNADKNRDYAKKYYSENKEARIKYRVEHYEENRENLLKTAKAHRLENRDIYIKKYNERKSDPELLKEDIAKRNEYRKSHLEDHNRRAREYNKRKMKTDINYVIKRRLRGSIGIALFRNSQKKDTKTSDMLGCRIQEAICYLNEQGYDIELHDIDHIIPIRRFDLTQELHRRVAFNFKNMQPLEKSINRSKQDKLPVNWIDKIHDICNGINADVEPIINYIRGTTKE</sequence>
<dbReference type="AlphaFoldDB" id="A0A0F9BUA6"/>
<name>A0A0F9BUA6_9ZZZZ</name>
<evidence type="ECO:0000313" key="1">
    <source>
        <dbReference type="EMBL" id="KKK87966.1"/>
    </source>
</evidence>
<organism evidence="1">
    <name type="scientific">marine sediment metagenome</name>
    <dbReference type="NCBI Taxonomy" id="412755"/>
    <lineage>
        <taxon>unclassified sequences</taxon>
        <taxon>metagenomes</taxon>
        <taxon>ecological metagenomes</taxon>
    </lineage>
</organism>
<feature type="non-terminal residue" evidence="1">
    <location>
        <position position="289"/>
    </location>
</feature>
<reference evidence="1" key="1">
    <citation type="journal article" date="2015" name="Nature">
        <title>Complex archaea that bridge the gap between prokaryotes and eukaryotes.</title>
        <authorList>
            <person name="Spang A."/>
            <person name="Saw J.H."/>
            <person name="Jorgensen S.L."/>
            <person name="Zaremba-Niedzwiedzka K."/>
            <person name="Martijn J."/>
            <person name="Lind A.E."/>
            <person name="van Eijk R."/>
            <person name="Schleper C."/>
            <person name="Guy L."/>
            <person name="Ettema T.J."/>
        </authorList>
    </citation>
    <scope>NUCLEOTIDE SEQUENCE</scope>
</reference>
<protein>
    <submittedName>
        <fullName evidence="1">Uncharacterized protein</fullName>
    </submittedName>
</protein>
<proteinExistence type="predicted"/>
<dbReference type="Gene3D" id="1.10.30.50">
    <property type="match status" value="1"/>
</dbReference>